<proteinExistence type="predicted"/>
<gene>
    <name evidence="3" type="ORF">A6A40_13600</name>
</gene>
<evidence type="ECO:0000256" key="1">
    <source>
        <dbReference type="SAM" id="Coils"/>
    </source>
</evidence>
<dbReference type="OrthoDB" id="7301287at2"/>
<protein>
    <submittedName>
        <fullName evidence="3">Uncharacterized protein</fullName>
    </submittedName>
</protein>
<keyword evidence="4" id="KW-1185">Reference proteome</keyword>
<dbReference type="RefSeq" id="WP_063635864.1">
    <property type="nucleotide sequence ID" value="NZ_CP015285.1"/>
</dbReference>
<evidence type="ECO:0000313" key="3">
    <source>
        <dbReference type="EMBL" id="ANC92825.1"/>
    </source>
</evidence>
<keyword evidence="1" id="KW-0175">Coiled coil</keyword>
<feature type="coiled-coil region" evidence="1">
    <location>
        <begin position="34"/>
        <end position="82"/>
    </location>
</feature>
<feature type="region of interest" description="Disordered" evidence="2">
    <location>
        <begin position="184"/>
        <end position="210"/>
    </location>
</feature>
<organism evidence="3 4">
    <name type="scientific">Azospirillum humicireducens</name>
    <dbReference type="NCBI Taxonomy" id="1226968"/>
    <lineage>
        <taxon>Bacteria</taxon>
        <taxon>Pseudomonadati</taxon>
        <taxon>Pseudomonadota</taxon>
        <taxon>Alphaproteobacteria</taxon>
        <taxon>Rhodospirillales</taxon>
        <taxon>Azospirillaceae</taxon>
        <taxon>Azospirillum</taxon>
    </lineage>
</organism>
<accession>A0A160JI88</accession>
<dbReference type="Proteomes" id="UP000077405">
    <property type="component" value="Chromosome"/>
</dbReference>
<sequence>MTGMMLYFALGLMVLTVLSNRYWRRQLTLTRIAMSKLKERVDDVTREVADIATDYAQLAQHQADMEKRVQKAEIDMQAAILELDQKKGAPMQRYFVFDRNEPRPGRFWEVAVRFQPMAVSFADQRGYRGWTGIRRVLLVADGERDARERVAARYPRKAGFEIVEVAGCRLNGLTVNRISELSTFRKPGKPEEEAAAAAARPQRRTSPAQS</sequence>
<evidence type="ECO:0000313" key="4">
    <source>
        <dbReference type="Proteomes" id="UP000077405"/>
    </source>
</evidence>
<dbReference type="AlphaFoldDB" id="A0A160JI88"/>
<dbReference type="EMBL" id="CP015285">
    <property type="protein sequence ID" value="ANC92825.1"/>
    <property type="molecule type" value="Genomic_DNA"/>
</dbReference>
<evidence type="ECO:0000256" key="2">
    <source>
        <dbReference type="SAM" id="MobiDB-lite"/>
    </source>
</evidence>
<dbReference type="KEGG" id="ahu:A6A40_13600"/>
<reference evidence="3 4" key="1">
    <citation type="journal article" date="2013" name="Int. J. Syst. Evol. Microbiol.">
        <title>Azospirillum humicireducens sp. nov., a nitrogen-fixing bacterium isolated from a microbial fuel cell.</title>
        <authorList>
            <person name="Zhou S."/>
            <person name="Han L."/>
            <person name="Wang Y."/>
            <person name="Yang G."/>
            <person name="Zhuang L."/>
            <person name="Hu P."/>
        </authorList>
    </citation>
    <scope>NUCLEOTIDE SEQUENCE [LARGE SCALE GENOMIC DNA]</scope>
    <source>
        <strain evidence="3 4">SgZ-5</strain>
    </source>
</reference>
<name>A0A160JI88_9PROT</name>